<evidence type="ECO:0000313" key="2">
    <source>
        <dbReference type="Proteomes" id="UP000264006"/>
    </source>
</evidence>
<evidence type="ECO:0000313" key="1">
    <source>
        <dbReference type="EMBL" id="AXV05237.1"/>
    </source>
</evidence>
<protein>
    <submittedName>
        <fullName evidence="1">Uncharacterized protein</fullName>
    </submittedName>
</protein>
<keyword evidence="2" id="KW-1185">Reference proteome</keyword>
<dbReference type="EMBL" id="CP031165">
    <property type="protein sequence ID" value="AXV05237.1"/>
    <property type="molecule type" value="Genomic_DNA"/>
</dbReference>
<accession>A0A346XSP0</accession>
<dbReference type="Proteomes" id="UP000264006">
    <property type="component" value="Chromosome"/>
</dbReference>
<reference evidence="1 2" key="1">
    <citation type="submission" date="2018-09" db="EMBL/GenBank/DDBJ databases">
        <title>Complete genome sequence of Euzebya sp. DY32-46 isolated from seawater of Pacific Ocean.</title>
        <authorList>
            <person name="Xu L."/>
            <person name="Wu Y.-H."/>
            <person name="Xu X.-W."/>
        </authorList>
    </citation>
    <scope>NUCLEOTIDE SEQUENCE [LARGE SCALE GENOMIC DNA]</scope>
    <source>
        <strain evidence="1 2">DY32-46</strain>
    </source>
</reference>
<organism evidence="1 2">
    <name type="scientific">Euzebya pacifica</name>
    <dbReference type="NCBI Taxonomy" id="1608957"/>
    <lineage>
        <taxon>Bacteria</taxon>
        <taxon>Bacillati</taxon>
        <taxon>Actinomycetota</taxon>
        <taxon>Nitriliruptoria</taxon>
        <taxon>Euzebyales</taxon>
    </lineage>
</organism>
<dbReference type="RefSeq" id="WP_114590069.1">
    <property type="nucleotide sequence ID" value="NZ_CP031165.1"/>
</dbReference>
<gene>
    <name evidence="1" type="ORF">DVS28_a0530</name>
</gene>
<dbReference type="KEGG" id="euz:DVS28_a0530"/>
<sequence length="611" mass="65233">MTVPEDHSVLSSVRIRTAISAMIVVLLCIGTSGAGAVPVLPAAAGPECGGDVVEHASESDVRLVEGRTTAVTTSTVVLGGARQRLLDIGGDWCPASTLNVWLAAGPALDTVATARAAATVLATPYFVELTFTDMAVVENAVTGDVVTMRTHATSNGVVADWSMTIDAAGVKDARWTAVDFAVPPLEPQGTGLTALPGATMGYARDVDGFVHETSDPFAAEDQPEIVTRGTASDGFEILVSAGDTTVSPDIEEDTGIREADFYRDVRDWSVDNYEEFLLWGMDNRMPGNEGTVFVDDSLSLFCIACTVSTSTFNVHLSSQAVYFQSQLGMHYTDEQLGFRTILGHEIFHNFQHGYAALTGNQSLSAAFAEGTARMQEALHLYSEASYIPGSPLYQRSAEGCNGFQGNSPDKAFGDGPLNGRAEDACLFWMSWYGRHGVRKLVRLLEESAVGGPTDDDFSMTADSIAAAAGRPLERDLLSFAVSSIVGFGHGWRSPSDEFSTYRDWGAHLARWHVRQLPVGNRYDRTLGDGGIMAAEITGTAALDFRGPVEAHLLVLTPLGSWHVEEISSRRQVHVKDGDRAFAVLIHPEAGSVSATIMWGMSPNAGDEVVGG</sequence>
<proteinExistence type="predicted"/>
<dbReference type="OrthoDB" id="9817187at2"/>
<dbReference type="AlphaFoldDB" id="A0A346XSP0"/>
<name>A0A346XSP0_9ACTN</name>